<dbReference type="EMBL" id="EU372836">
    <property type="protein sequence ID" value="ABY83561.1"/>
    <property type="molecule type" value="Genomic_DNA"/>
</dbReference>
<name>B0LU80_9ACTN</name>
<reference evidence="2" key="1">
    <citation type="journal article" date="2011" name="Acta Biochim. Biophys. Sin.">
        <title>Characterization of the multiple CRISPR loci on Streptomyces linear plasmid pSHK1.</title>
        <authorList>
            <person name="Guo P."/>
            <person name="Cheng Q."/>
            <person name="Xie P."/>
            <person name="Fan Y."/>
            <person name="Jiang W."/>
            <person name="Qin Z."/>
        </authorList>
    </citation>
    <scope>NUCLEOTIDE SEQUENCE</scope>
    <source>
        <strain evidence="2">HK1</strain>
        <plasmid evidence="2">pSHK1</plasmid>
    </source>
</reference>
<accession>B0LU80</accession>
<gene>
    <name evidence="2" type="ORF">pSHK1.92</name>
</gene>
<feature type="region of interest" description="Disordered" evidence="1">
    <location>
        <begin position="1"/>
        <end position="36"/>
    </location>
</feature>
<sequence length="183" mass="20412">MKAVWPRPAPSRIHPSHDQKEHLVSSTADESPLRGVAQSAEATATYLTDIQHALMNIGRQLETLQHETRVHLRGTHVKGDRWKEAYLRALPVEAAMKKTIRDLKKAVDDLERVTFKRRAHQEKVNALPAIRREKQLAKARKKNPTQIQAAPRNSAETPQGVSGAAGMGYGNPASIHDMKRKSA</sequence>
<feature type="region of interest" description="Disordered" evidence="1">
    <location>
        <begin position="136"/>
        <end position="183"/>
    </location>
</feature>
<geneLocation type="plasmid" evidence="2">
    <name>pSHK1</name>
</geneLocation>
<keyword evidence="2" id="KW-0614">Plasmid</keyword>
<evidence type="ECO:0000256" key="1">
    <source>
        <dbReference type="SAM" id="MobiDB-lite"/>
    </source>
</evidence>
<evidence type="ECO:0000313" key="2">
    <source>
        <dbReference type="EMBL" id="ABY83561.1"/>
    </source>
</evidence>
<proteinExistence type="predicted"/>
<organism evidence="2">
    <name type="scientific">Streptomyces sp. HK1</name>
    <dbReference type="NCBI Taxonomy" id="405041"/>
    <lineage>
        <taxon>Bacteria</taxon>
        <taxon>Bacillati</taxon>
        <taxon>Actinomycetota</taxon>
        <taxon>Actinomycetes</taxon>
        <taxon>Kitasatosporales</taxon>
        <taxon>Streptomycetaceae</taxon>
        <taxon>Streptomyces</taxon>
    </lineage>
</organism>
<protein>
    <submittedName>
        <fullName evidence="2">Uncharacterized protein</fullName>
    </submittedName>
</protein>
<dbReference type="AlphaFoldDB" id="B0LU80"/>